<dbReference type="Pfam" id="PF00698">
    <property type="entry name" value="Acyl_transf_1"/>
    <property type="match status" value="1"/>
</dbReference>
<dbReference type="GO" id="GO:0004312">
    <property type="term" value="F:fatty acid synthase activity"/>
    <property type="evidence" value="ECO:0007669"/>
    <property type="project" value="TreeGrafter"/>
</dbReference>
<dbReference type="SMART" id="SM00822">
    <property type="entry name" value="PKS_KR"/>
    <property type="match status" value="1"/>
</dbReference>
<dbReference type="InterPro" id="IPR009081">
    <property type="entry name" value="PP-bd_ACP"/>
</dbReference>
<keyword evidence="13" id="KW-1185">Reference proteome</keyword>
<dbReference type="SUPFAM" id="SSF50129">
    <property type="entry name" value="GroES-like"/>
    <property type="match status" value="1"/>
</dbReference>
<dbReference type="InterPro" id="IPR014043">
    <property type="entry name" value="Acyl_transferase_dom"/>
</dbReference>
<dbReference type="InterPro" id="IPR042104">
    <property type="entry name" value="PKS_dehydratase_sf"/>
</dbReference>
<dbReference type="InterPro" id="IPR050091">
    <property type="entry name" value="PKS_NRPS_Biosynth_Enz"/>
</dbReference>
<dbReference type="Pfam" id="PF21089">
    <property type="entry name" value="PKS_DH_N"/>
    <property type="match status" value="1"/>
</dbReference>
<keyword evidence="2" id="KW-0597">Phosphoprotein</keyword>
<reference evidence="12" key="1">
    <citation type="submission" date="2016-03" db="EMBL/GenBank/DDBJ databases">
        <title>Draft genome sequence of Rosellinia necatrix.</title>
        <authorList>
            <person name="Kanematsu S."/>
        </authorList>
    </citation>
    <scope>NUCLEOTIDE SEQUENCE [LARGE SCALE GENOMIC DNA]</scope>
    <source>
        <strain evidence="12">W97</strain>
    </source>
</reference>
<feature type="active site" description="Proton donor; for dehydratase activity" evidence="8">
    <location>
        <position position="864"/>
    </location>
</feature>
<feature type="domain" description="PKS/mFAS DH" evidence="11">
    <location>
        <begin position="646"/>
        <end position="952"/>
    </location>
</feature>
<dbReference type="InterPro" id="IPR014031">
    <property type="entry name" value="Ketoacyl_synth_C"/>
</dbReference>
<dbReference type="InterPro" id="IPR020807">
    <property type="entry name" value="PKS_DH"/>
</dbReference>
<dbReference type="InterPro" id="IPR020841">
    <property type="entry name" value="PKS_Beta-ketoAc_synthase_dom"/>
</dbReference>
<dbReference type="SUPFAM" id="SSF52151">
    <property type="entry name" value="FabD/lysophospholipase-like"/>
    <property type="match status" value="1"/>
</dbReference>
<dbReference type="InterPro" id="IPR049900">
    <property type="entry name" value="PKS_mFAS_DH"/>
</dbReference>
<dbReference type="FunFam" id="3.40.50.720:FF:000209">
    <property type="entry name" value="Polyketide synthase Pks12"/>
    <property type="match status" value="1"/>
</dbReference>
<evidence type="ECO:0000256" key="5">
    <source>
        <dbReference type="ARBA" id="ARBA00023002"/>
    </source>
</evidence>
<dbReference type="SMART" id="SM00823">
    <property type="entry name" value="PKS_PP"/>
    <property type="match status" value="1"/>
</dbReference>
<dbReference type="SMART" id="SM00826">
    <property type="entry name" value="PKS_DH"/>
    <property type="match status" value="1"/>
</dbReference>
<dbReference type="Pfam" id="PF00550">
    <property type="entry name" value="PP-binding"/>
    <property type="match status" value="1"/>
</dbReference>
<dbReference type="Gene3D" id="3.40.47.10">
    <property type="match status" value="1"/>
</dbReference>
<gene>
    <name evidence="12" type="ORF">SAMD00023353_11900120</name>
</gene>
<dbReference type="InterPro" id="IPR016039">
    <property type="entry name" value="Thiolase-like"/>
</dbReference>
<dbReference type="InterPro" id="IPR020806">
    <property type="entry name" value="PKS_PP-bd"/>
</dbReference>
<evidence type="ECO:0000313" key="13">
    <source>
        <dbReference type="Proteomes" id="UP000054516"/>
    </source>
</evidence>
<dbReference type="Gene3D" id="3.40.366.10">
    <property type="entry name" value="Malonyl-Coenzyme A Acyl Carrier Protein, domain 2"/>
    <property type="match status" value="1"/>
</dbReference>
<dbReference type="SUPFAM" id="SSF55048">
    <property type="entry name" value="Probable ACP-binding domain of malonyl-CoA ACP transacylase"/>
    <property type="match status" value="1"/>
</dbReference>
<keyword evidence="3" id="KW-0808">Transferase</keyword>
<keyword evidence="7" id="KW-0012">Acyltransferase</keyword>
<evidence type="ECO:0000313" key="12">
    <source>
        <dbReference type="EMBL" id="GAW27374.1"/>
    </source>
</evidence>
<accession>A0A1S8AB83</accession>
<dbReference type="InterPro" id="IPR016035">
    <property type="entry name" value="Acyl_Trfase/lysoPLipase"/>
</dbReference>
<dbReference type="InterPro" id="IPR049551">
    <property type="entry name" value="PKS_DH_C"/>
</dbReference>
<dbReference type="Pfam" id="PF16197">
    <property type="entry name" value="KAsynt_C_assoc"/>
    <property type="match status" value="1"/>
</dbReference>
<dbReference type="Gene3D" id="1.10.1200.10">
    <property type="entry name" value="ACP-like"/>
    <property type="match status" value="1"/>
</dbReference>
<evidence type="ECO:0000259" key="11">
    <source>
        <dbReference type="PROSITE" id="PS52019"/>
    </source>
</evidence>
<dbReference type="OrthoDB" id="329835at2759"/>
<dbReference type="InterPro" id="IPR056501">
    <property type="entry name" value="NAD-bd_HRPKS_sdrA"/>
</dbReference>
<dbReference type="InterPro" id="IPR020843">
    <property type="entry name" value="ER"/>
</dbReference>
<dbReference type="SMART" id="SM00829">
    <property type="entry name" value="PKS_ER"/>
    <property type="match status" value="1"/>
</dbReference>
<evidence type="ECO:0000256" key="3">
    <source>
        <dbReference type="ARBA" id="ARBA00022679"/>
    </source>
</evidence>
<dbReference type="SUPFAM" id="SSF51735">
    <property type="entry name" value="NAD(P)-binding Rossmann-fold domains"/>
    <property type="match status" value="2"/>
</dbReference>
<evidence type="ECO:0000256" key="4">
    <source>
        <dbReference type="ARBA" id="ARBA00022857"/>
    </source>
</evidence>
<evidence type="ECO:0000259" key="10">
    <source>
        <dbReference type="PROSITE" id="PS52004"/>
    </source>
</evidence>
<feature type="active site" description="Proton acceptor; for dehydratase activity" evidence="8">
    <location>
        <position position="678"/>
    </location>
</feature>
<keyword evidence="6" id="KW-0511">Multifunctional enzyme</keyword>
<name>A0A1S8AB83_ROSNE</name>
<dbReference type="SUPFAM" id="SSF53901">
    <property type="entry name" value="Thiolase-like"/>
    <property type="match status" value="1"/>
</dbReference>
<dbReference type="GO" id="GO:1901336">
    <property type="term" value="P:lactone biosynthetic process"/>
    <property type="evidence" value="ECO:0007669"/>
    <property type="project" value="UniProtKB-ARBA"/>
</dbReference>
<dbReference type="EMBL" id="DF977564">
    <property type="protein sequence ID" value="GAW27374.1"/>
    <property type="molecule type" value="Genomic_DNA"/>
</dbReference>
<dbReference type="InterPro" id="IPR032821">
    <property type="entry name" value="PKS_assoc"/>
</dbReference>
<dbReference type="InterPro" id="IPR057326">
    <property type="entry name" value="KR_dom"/>
</dbReference>
<dbReference type="InterPro" id="IPR013154">
    <property type="entry name" value="ADH-like_N"/>
</dbReference>
<evidence type="ECO:0000259" key="9">
    <source>
        <dbReference type="PROSITE" id="PS50075"/>
    </source>
</evidence>
<dbReference type="PANTHER" id="PTHR43775">
    <property type="entry name" value="FATTY ACID SYNTHASE"/>
    <property type="match status" value="1"/>
</dbReference>
<dbReference type="InterPro" id="IPR001227">
    <property type="entry name" value="Ac_transferase_dom_sf"/>
</dbReference>
<keyword evidence="4" id="KW-0521">NADP</keyword>
<feature type="region of interest" description="N-terminal hotdog fold" evidence="8">
    <location>
        <begin position="646"/>
        <end position="787"/>
    </location>
</feature>
<dbReference type="Pfam" id="PF23114">
    <property type="entry name" value="NAD-bd_HRPKS_sdrA"/>
    <property type="match status" value="1"/>
</dbReference>
<dbReference type="GO" id="GO:0006633">
    <property type="term" value="P:fatty acid biosynthetic process"/>
    <property type="evidence" value="ECO:0007669"/>
    <property type="project" value="TreeGrafter"/>
</dbReference>
<dbReference type="CDD" id="cd05195">
    <property type="entry name" value="enoyl_red"/>
    <property type="match status" value="1"/>
</dbReference>
<dbReference type="SMART" id="SM00825">
    <property type="entry name" value="PKS_KS"/>
    <property type="match status" value="1"/>
</dbReference>
<dbReference type="InterPro" id="IPR036291">
    <property type="entry name" value="NAD(P)-bd_dom_sf"/>
</dbReference>
<organism evidence="12">
    <name type="scientific">Rosellinia necatrix</name>
    <name type="common">White root-rot fungus</name>
    <dbReference type="NCBI Taxonomy" id="77044"/>
    <lineage>
        <taxon>Eukaryota</taxon>
        <taxon>Fungi</taxon>
        <taxon>Dikarya</taxon>
        <taxon>Ascomycota</taxon>
        <taxon>Pezizomycotina</taxon>
        <taxon>Sordariomycetes</taxon>
        <taxon>Xylariomycetidae</taxon>
        <taxon>Xylariales</taxon>
        <taxon>Xylariaceae</taxon>
        <taxon>Rosellinia</taxon>
    </lineage>
</organism>
<dbReference type="InterPro" id="IPR036736">
    <property type="entry name" value="ACP-like_sf"/>
</dbReference>
<dbReference type="Proteomes" id="UP000054516">
    <property type="component" value="Unassembled WGS sequence"/>
</dbReference>
<evidence type="ECO:0000256" key="1">
    <source>
        <dbReference type="ARBA" id="ARBA00022450"/>
    </source>
</evidence>
<dbReference type="PANTHER" id="PTHR43775:SF50">
    <property type="entry name" value="HIGHLY REDUCING POLYKETIDE SYNTHASE SRDA"/>
    <property type="match status" value="1"/>
</dbReference>
<protein>
    <submittedName>
        <fullName evidence="12">Putative polyketide synthase</fullName>
    </submittedName>
</protein>
<dbReference type="Pfam" id="PF14765">
    <property type="entry name" value="PS-DH"/>
    <property type="match status" value="1"/>
</dbReference>
<dbReference type="InterPro" id="IPR049552">
    <property type="entry name" value="PKS_DH_N"/>
</dbReference>
<proteinExistence type="predicted"/>
<dbReference type="GO" id="GO:0008168">
    <property type="term" value="F:methyltransferase activity"/>
    <property type="evidence" value="ECO:0007669"/>
    <property type="project" value="UniProtKB-KW"/>
</dbReference>
<dbReference type="Pfam" id="PF13602">
    <property type="entry name" value="ADH_zinc_N_2"/>
    <property type="match status" value="1"/>
</dbReference>
<evidence type="ECO:0000256" key="8">
    <source>
        <dbReference type="PROSITE-ProRule" id="PRU01363"/>
    </source>
</evidence>
<evidence type="ECO:0000256" key="6">
    <source>
        <dbReference type="ARBA" id="ARBA00023268"/>
    </source>
</evidence>
<dbReference type="InterPro" id="IPR016036">
    <property type="entry name" value="Malonyl_transacylase_ACP-bd"/>
</dbReference>
<dbReference type="Pfam" id="PF02801">
    <property type="entry name" value="Ketoacyl-synt_C"/>
    <property type="match status" value="1"/>
</dbReference>
<evidence type="ECO:0000256" key="7">
    <source>
        <dbReference type="ARBA" id="ARBA00023315"/>
    </source>
</evidence>
<dbReference type="InterPro" id="IPR013968">
    <property type="entry name" value="PKS_KR"/>
</dbReference>
<dbReference type="PROSITE" id="PS52004">
    <property type="entry name" value="KS3_2"/>
    <property type="match status" value="1"/>
</dbReference>
<dbReference type="OMA" id="PRYLIHP"/>
<dbReference type="InterPro" id="IPR011032">
    <property type="entry name" value="GroES-like_sf"/>
</dbReference>
<dbReference type="STRING" id="77044.A0A1S8AB83"/>
<keyword evidence="1" id="KW-0596">Phosphopantetheine</keyword>
<dbReference type="Gene3D" id="3.10.129.110">
    <property type="entry name" value="Polyketide synthase dehydratase"/>
    <property type="match status" value="1"/>
</dbReference>
<dbReference type="GO" id="GO:0044550">
    <property type="term" value="P:secondary metabolite biosynthetic process"/>
    <property type="evidence" value="ECO:0007669"/>
    <property type="project" value="UniProtKB-ARBA"/>
</dbReference>
<evidence type="ECO:0000256" key="2">
    <source>
        <dbReference type="ARBA" id="ARBA00022553"/>
    </source>
</evidence>
<dbReference type="SUPFAM" id="SSF47336">
    <property type="entry name" value="ACP-like"/>
    <property type="match status" value="1"/>
</dbReference>
<feature type="region of interest" description="C-terminal hotdog fold" evidence="8">
    <location>
        <begin position="799"/>
        <end position="952"/>
    </location>
</feature>
<feature type="domain" description="Ketosynthase family 3 (KS3)" evidence="10">
    <location>
        <begin position="1"/>
        <end position="148"/>
    </location>
</feature>
<dbReference type="Pfam" id="PF08240">
    <property type="entry name" value="ADH_N"/>
    <property type="match status" value="1"/>
</dbReference>
<dbReference type="SMART" id="SM00827">
    <property type="entry name" value="PKS_AT"/>
    <property type="match status" value="1"/>
</dbReference>
<keyword evidence="5" id="KW-0560">Oxidoreductase</keyword>
<dbReference type="GO" id="GO:0016491">
    <property type="term" value="F:oxidoreductase activity"/>
    <property type="evidence" value="ECO:0007669"/>
    <property type="project" value="UniProtKB-KW"/>
</dbReference>
<feature type="domain" description="Carrier" evidence="9">
    <location>
        <begin position="2011"/>
        <end position="2092"/>
    </location>
</feature>
<sequence>MVYPSSEFQEAVIRKAYRNAGLDFCDTDYVECHGTGTKLGDSVELAGLANCFSFNSRSDALKIGGSKPNFGHSEAASGLTSLIKICLAFRHGIIPPTRGITKLNPELQLELRGMEVVTEAQVWPSELQRASISSSGYGGANAHAILDSFSRYTNETPKTGLSPLPSQGRCFVLPVSATSTMSLAARVDALVRTAKSCNTQDLESLSYTLGVRWSHFSRRKSILVTPDLHKASGYEVELQDVTSSDSSGADPMNFAFVFTGQGAQYPRMGKELLNTNPTFLSTIRELDEVLQGLPAPYTPDWTLEAALRGDFTPAYINEVTRSQPLCTAIQMGLVNILRSWQVTPTATVGHSSGEIAAAYASNLISASQAIVASYFRGYTVAQDTARGAMLACGLGAKKAQMLIDDLGLSSKVSIACFNAPTNVTLSGLQEGIDIIHSDLQARKIFCRLLQTGGRAYHSFMMKKIGGSYEEVLRPYFVNAHKRDESGAKMYSTVRFLDESPMILAGDMDMAKYWRDNLEDPVRFESALNHLVKARRFHIIEVGPHSALKAPINQVYLAATNDTQRQPISYSPTLIRGEDSHICMQKLASKLFVCGYDLHWQSINLIQEHNRLLYQDLPPYPWDYSNGLKWTEPRVSVELRNRAFPRHELLGSPQLTGDGNGWSWRNILRVDEVQWIRDHRIGKQIIFPAAGYLAIIMEAVKRAFSSEKAVAEPKVFDFRNVNINSALVLPEQDSLQNDPLELHTALLPRRLSSKTNSINIHDFTISTWSRGHSVVHCVGSVKVLASPIEKTVFIENADFHTKWTMEKCRQRFAEEGMHFGPYFQSITSIQVDRNQASCVRCTTPIHPPASQSHAARYAVHPITIDACLQASLLSNSQGDLDRFRCHVPVSISHCRIQTPSIMDDDYQGIIHARIQKTGFATIRGDCILEDLHGLPIVEMAGIKLSRFMGQTAQTEQANLLSERHPIMRVQWKPDIMAVSPDVGPQIEAYIADFIRKHTPTTDVHDDSGTIGALLDLAGHKNPRMQVLRIGLEAETSSAYWLEILGKGTAFPRVKVYKSVLPENEDLLAIKGTTGDNFDILIHDDHQSQGLWDNSPSLLLSLVKEDSIVISRNSDAAISQLKAANFSTMIISSDLILGTRKMQRSSLSGRIVLLLGATISPYAQGLLRELTDVLLASGADSVDAVPLDQLSNADLSGISLCISFLEIENPIFTTLRQHDLQLLHDLFNTVHNIVWLTGANILGAPIPDLTLVQGLFRALRVEQPSLRLATIDVGWLKTVTSDASRFHRDIVHILKRFSDEGDNEFVLNDGLVHISRFEPDDAMNSVFRRRNAREDDAHGRVPLAEAGLANLSIGTVGITDSIYFQQLREPPTRPPPGHIDVQVKAVSLNAKDVYALSGRLETRNGTSGIEFSGVVTDIGPDVHGFQVGDRVVVLKPHEFSTTERVPAWTAHKLLDGENYTEMATLPAVYCSALYSIRDRAHLRAGESVLIHSGAGAFGLAAITLAHRVGAVVYTTAGSEARRQFLTDRFGIPPSRIFDSRNDSFVDAIHTATKGRGVDVIINSLTGELMHKSWHCIAPFGRFVEVGKREIVDDGRLEMNVFGRNTTFTAFDLSEMLFQEGDQYQVILINLVRDVLQMYRTGEIIAAPITEFDISEIGEAYRYFSSKERIGKVVITLNNPESLIPVAPAKYNTILSAEKVYLLVGALGGLGRSLTNWMMSRGARKFVFLQRSGCDKPGAQEFVDRLRRDGAEAIVIKGDVTVAGDVAASIAACESMDGHLGGVVQAAMGLHEDLFSRMTSASWQASVKPKWAGTWNIHNAIEHRDGALDFFLMTSSVNGTIGTPTESNYCAANSFLDAFAFYRRSQGKPATALALGMISDVGYIHENPDIEKLLLRRGTEPLSENDFLMLVDLAISKDIEATNSGISAPPHILTGLETTGIRRYLERGYQVTNAMIEDARFSLLAASLEVARDTKEWTSDKCLDVDAMVSRIPWLRSLETSPARILGAEEGALDLRDSIRRALKRRFSHLLLTPIEQIDDQKSFAIFGIDSMIASEFRTWLWNAFKVDVPFLDLLSHHKSLDTIAELVEQTLSKVEENL</sequence>
<dbReference type="GO" id="GO:0031177">
    <property type="term" value="F:phosphopantetheine binding"/>
    <property type="evidence" value="ECO:0007669"/>
    <property type="project" value="InterPro"/>
</dbReference>
<dbReference type="GO" id="GO:0032259">
    <property type="term" value="P:methylation"/>
    <property type="evidence" value="ECO:0007669"/>
    <property type="project" value="UniProtKB-KW"/>
</dbReference>
<dbReference type="Gene3D" id="3.40.50.720">
    <property type="entry name" value="NAD(P)-binding Rossmann-like Domain"/>
    <property type="match status" value="2"/>
</dbReference>
<dbReference type="Pfam" id="PF08659">
    <property type="entry name" value="KR"/>
    <property type="match status" value="1"/>
</dbReference>
<dbReference type="Gene3D" id="3.90.180.10">
    <property type="entry name" value="Medium-chain alcohol dehydrogenases, catalytic domain"/>
    <property type="match status" value="1"/>
</dbReference>
<dbReference type="PROSITE" id="PS52019">
    <property type="entry name" value="PKS_MFAS_DH"/>
    <property type="match status" value="1"/>
</dbReference>
<dbReference type="CDD" id="cd00833">
    <property type="entry name" value="PKS"/>
    <property type="match status" value="1"/>
</dbReference>
<dbReference type="PROSITE" id="PS50075">
    <property type="entry name" value="CARRIER"/>
    <property type="match status" value="1"/>
</dbReference>